<gene>
    <name evidence="1" type="ORF">AGR13a_Lc30113</name>
</gene>
<dbReference type="Proteomes" id="UP000191812">
    <property type="component" value="Unassembled WGS sequence"/>
</dbReference>
<evidence type="ECO:0008006" key="3">
    <source>
        <dbReference type="Google" id="ProtNLM"/>
    </source>
</evidence>
<dbReference type="EMBL" id="FBWH01000042">
    <property type="protein sequence ID" value="CUX58404.1"/>
    <property type="molecule type" value="Genomic_DNA"/>
</dbReference>
<evidence type="ECO:0000313" key="1">
    <source>
        <dbReference type="EMBL" id="CUX58404.1"/>
    </source>
</evidence>
<reference evidence="1 2" key="1">
    <citation type="submission" date="2016-01" db="EMBL/GenBank/DDBJ databases">
        <authorList>
            <person name="Regsiter A."/>
            <person name="william w."/>
        </authorList>
    </citation>
    <scope>NUCLEOTIDE SEQUENCE [LARGE SCALE GENOMIC DNA]</scope>
    <source>
        <strain evidence="1 2">CFBP 6927</strain>
    </source>
</reference>
<proteinExistence type="predicted"/>
<protein>
    <recommendedName>
        <fullName evidence="3">Transposase</fullName>
    </recommendedName>
</protein>
<keyword evidence="2" id="KW-1185">Reference proteome</keyword>
<accession>A0ABP2BPY1</accession>
<organism evidence="1 2">
    <name type="scientific">Agrobacterium genomosp. 13 str. CFBP 6927</name>
    <dbReference type="NCBI Taxonomy" id="1183428"/>
    <lineage>
        <taxon>Bacteria</taxon>
        <taxon>Pseudomonadati</taxon>
        <taxon>Pseudomonadota</taxon>
        <taxon>Alphaproteobacteria</taxon>
        <taxon>Hyphomicrobiales</taxon>
        <taxon>Rhizobiaceae</taxon>
        <taxon>Rhizobium/Agrobacterium group</taxon>
        <taxon>Agrobacterium</taxon>
        <taxon>Agrobacterium tumefaciens complex</taxon>
    </lineage>
</organism>
<comment type="caution">
    <text evidence="1">The sequence shown here is derived from an EMBL/GenBank/DDBJ whole genome shotgun (WGS) entry which is preliminary data.</text>
</comment>
<dbReference type="RefSeq" id="WP_139786076.1">
    <property type="nucleotide sequence ID" value="NZ_LT009757.1"/>
</dbReference>
<sequence>MGTYDLNLKNIFDSDGSEIIANLFGEKVINQQSTDLLLGVPRFADDWYELEDGRFLHLEFQSTNHPAMGWRMINYRTAMAFAKSQWTKPFELRQIVIYFGDGPLRMKRKFSGYGLSSSYEVYDIRELPHPHFDIHNQKFNVNLMTLLGETAVSPPRWLDMISLSCRLRDKTVRSSRLIKLEALAGLRGPVFQSLIAKEIEKLALELNIEHTTLARNIYDAGRRNAWIEILVEDYSDRIPNLSEHLEKLDAVQVKFVLDQVRLGHDLWDAYNDAERGNAVVTPKPKI</sequence>
<evidence type="ECO:0000313" key="2">
    <source>
        <dbReference type="Proteomes" id="UP000191812"/>
    </source>
</evidence>
<name>A0ABP2BPY1_9HYPH</name>